<proteinExistence type="predicted"/>
<feature type="signal peptide" evidence="1">
    <location>
        <begin position="1"/>
        <end position="22"/>
    </location>
</feature>
<keyword evidence="3" id="KW-1185">Reference proteome</keyword>
<organism evidence="2 3">
    <name type="scientific">Pyricularia grisea</name>
    <name type="common">Crabgrass-specific blast fungus</name>
    <name type="synonym">Magnaporthe grisea</name>
    <dbReference type="NCBI Taxonomy" id="148305"/>
    <lineage>
        <taxon>Eukaryota</taxon>
        <taxon>Fungi</taxon>
        <taxon>Dikarya</taxon>
        <taxon>Ascomycota</taxon>
        <taxon>Pezizomycotina</taxon>
        <taxon>Sordariomycetes</taxon>
        <taxon>Sordariomycetidae</taxon>
        <taxon>Magnaporthales</taxon>
        <taxon>Pyriculariaceae</taxon>
        <taxon>Pyricularia</taxon>
    </lineage>
</organism>
<comment type="caution">
    <text evidence="2">The sequence shown here is derived from an EMBL/GenBank/DDBJ whole genome shotgun (WGS) entry which is preliminary data.</text>
</comment>
<reference evidence="2" key="1">
    <citation type="submission" date="2021-01" db="EMBL/GenBank/DDBJ databases">
        <title>Deciphering the adaptive evolutionary patterns associated with biogeogrpahic diversity in the finger millet blast pathogen Magnaporthe oryzae in Eastern Africa.</title>
        <authorList>
            <person name="Onyema G."/>
            <person name="Shittu T.A."/>
            <person name="Dodsworth S."/>
            <person name="Devilliers S."/>
            <person name="Muthumeenakshi S."/>
            <person name="Sreenivasaprasad S."/>
        </authorList>
    </citation>
    <scope>NUCLEOTIDE SEQUENCE</scope>
    <source>
        <strain evidence="2">D15/s37</strain>
    </source>
</reference>
<accession>A0ABQ8N6A7</accession>
<dbReference type="Proteomes" id="UP001059893">
    <property type="component" value="Unassembled WGS sequence"/>
</dbReference>
<dbReference type="EMBL" id="JABSND010000362">
    <property type="protein sequence ID" value="KAI6291483.1"/>
    <property type="molecule type" value="Genomic_DNA"/>
</dbReference>
<gene>
    <name evidence="2" type="ORF">MCOR33_010584</name>
</gene>
<evidence type="ECO:0000256" key="1">
    <source>
        <dbReference type="SAM" id="SignalP"/>
    </source>
</evidence>
<keyword evidence="1" id="KW-0732">Signal</keyword>
<evidence type="ECO:0000313" key="2">
    <source>
        <dbReference type="EMBL" id="KAI6291483.1"/>
    </source>
</evidence>
<name>A0ABQ8N6A7_PYRGI</name>
<sequence>MKFSILHIAAIILATATDLATGDLHHSAVCVTKRVNFFGHKTFQISPNATMCACTFYKGRNTGTNPWDKCEDCKYDGLKCTSENGTIGGDEFKYYCEKKCGAKGIGLDMGWQGFSWTGVNFAHGSCYIAREMCNVMLECR</sequence>
<protein>
    <submittedName>
        <fullName evidence="2">Uncharacterized protein</fullName>
    </submittedName>
</protein>
<evidence type="ECO:0000313" key="3">
    <source>
        <dbReference type="Proteomes" id="UP001059893"/>
    </source>
</evidence>
<feature type="chain" id="PRO_5045831479" evidence="1">
    <location>
        <begin position="23"/>
        <end position="140"/>
    </location>
</feature>